<dbReference type="KEGG" id="dfg:B0537_09360"/>
<evidence type="ECO:0000313" key="2">
    <source>
        <dbReference type="EMBL" id="AQS59273.1"/>
    </source>
</evidence>
<proteinExistence type="predicted"/>
<dbReference type="RefSeq" id="WP_077714342.1">
    <property type="nucleotide sequence ID" value="NZ_CP019698.1"/>
</dbReference>
<name>A0A1S6IWX2_9FIRM</name>
<dbReference type="Proteomes" id="UP000189464">
    <property type="component" value="Chromosome"/>
</dbReference>
<keyword evidence="1" id="KW-0732">Signal</keyword>
<dbReference type="OrthoDB" id="1807813at2"/>
<dbReference type="AlphaFoldDB" id="A0A1S6IWX2"/>
<feature type="chain" id="PRO_5012774612" evidence="1">
    <location>
        <begin position="29"/>
        <end position="138"/>
    </location>
</feature>
<evidence type="ECO:0000256" key="1">
    <source>
        <dbReference type="SAM" id="SignalP"/>
    </source>
</evidence>
<reference evidence="2 3" key="1">
    <citation type="journal article" date="2016" name="Int. J. Syst. Evol. Microbiol.">
        <title>Desulfotomaculum ferrireducens sp. nov., a moderately thermophilic sulfate-reducing and dissimilatory Fe(III)-reducing bacterium isolated from compost.</title>
        <authorList>
            <person name="Yang G."/>
            <person name="Guo J."/>
            <person name="Zhuang L."/>
            <person name="Yuan Y."/>
            <person name="Zhou S."/>
        </authorList>
    </citation>
    <scope>NUCLEOTIDE SEQUENCE [LARGE SCALE GENOMIC DNA]</scope>
    <source>
        <strain evidence="2 3">GSS09</strain>
    </source>
</reference>
<feature type="signal peptide" evidence="1">
    <location>
        <begin position="1"/>
        <end position="28"/>
    </location>
</feature>
<accession>A0A1S6IWX2</accession>
<gene>
    <name evidence="2" type="ORF">B0537_09360</name>
</gene>
<sequence length="138" mass="16167">MLKRKFAQGFLSAVLFGSTLLGFGPSAAANIEVTTPPTQVYDQACHGKHHFQEMMRELVEQKIITQEQADQWVKFRSSKMAERKAEREKIKNMSPEERRAYWQKERPKRLDEVVKEGIITKEQAEQIKELWSKKCKQQ</sequence>
<evidence type="ECO:0000313" key="3">
    <source>
        <dbReference type="Proteomes" id="UP000189464"/>
    </source>
</evidence>
<organism evidence="2 3">
    <name type="scientific">Desulforamulus ferrireducens</name>
    <dbReference type="NCBI Taxonomy" id="1833852"/>
    <lineage>
        <taxon>Bacteria</taxon>
        <taxon>Bacillati</taxon>
        <taxon>Bacillota</taxon>
        <taxon>Clostridia</taxon>
        <taxon>Eubacteriales</taxon>
        <taxon>Peptococcaceae</taxon>
        <taxon>Desulforamulus</taxon>
    </lineage>
</organism>
<dbReference type="EMBL" id="CP019698">
    <property type="protein sequence ID" value="AQS59273.1"/>
    <property type="molecule type" value="Genomic_DNA"/>
</dbReference>
<protein>
    <submittedName>
        <fullName evidence="2">Uncharacterized protein</fullName>
    </submittedName>
</protein>
<keyword evidence="3" id="KW-1185">Reference proteome</keyword>